<evidence type="ECO:0000313" key="2">
    <source>
        <dbReference type="Proteomes" id="UP000649289"/>
    </source>
</evidence>
<protein>
    <submittedName>
        <fullName evidence="1">DUF4928 family protein</fullName>
    </submittedName>
</protein>
<dbReference type="Pfam" id="PF16280">
    <property type="entry name" value="DUF4928"/>
    <property type="match status" value="1"/>
</dbReference>
<sequence length="341" mass="37394">MPEGDAEIPMYGNSYKAGEIVAERMLVPIGDWFEDKRTRAGRVNTNVMTVGLMLTEHMATVGLPMTEADFLADSQVRGLGGRRIETILSNRGEFRPFTSEGGRTSRGSAPLARQLAAVLNRAAENSGYHRVGSLSQERARVRIQEWFVARLQVEYFNQQGLRADLDPQLPMSASIAALLDVARRRGGNLAGAVAQHLVGAKLCLRFPSQDVENMGYTVADQQTDRAGDFTVGDTAIHVTMVAGFPLFEKCKQNIRDGFRPLILVPSYYLVGTRQQVSMQMGGERMSVQAVEDFVGTNVEEMGGLTSLGIRGSLRDLLMTYNERVAAIEPDPSLLIVIPSNL</sequence>
<dbReference type="RefSeq" id="WP_191200231.1">
    <property type="nucleotide sequence ID" value="NZ_BAAAPA010000006.1"/>
</dbReference>
<dbReference type="EMBL" id="JACXYY010000006">
    <property type="protein sequence ID" value="MBD3915892.1"/>
    <property type="molecule type" value="Genomic_DNA"/>
</dbReference>
<dbReference type="Proteomes" id="UP000649289">
    <property type="component" value="Unassembled WGS sequence"/>
</dbReference>
<organism evidence="1 2">
    <name type="scientific">Nocardioides hwasunensis</name>
    <dbReference type="NCBI Taxonomy" id="397258"/>
    <lineage>
        <taxon>Bacteria</taxon>
        <taxon>Bacillati</taxon>
        <taxon>Actinomycetota</taxon>
        <taxon>Actinomycetes</taxon>
        <taxon>Propionibacteriales</taxon>
        <taxon>Nocardioidaceae</taxon>
        <taxon>Nocardioides</taxon>
    </lineage>
</organism>
<reference evidence="1 2" key="1">
    <citation type="submission" date="2020-09" db="EMBL/GenBank/DDBJ databases">
        <title>novel species in genus Nocardioides.</title>
        <authorList>
            <person name="Zhang G."/>
        </authorList>
    </citation>
    <scope>NUCLEOTIDE SEQUENCE [LARGE SCALE GENOMIC DNA]</scope>
    <source>
        <strain evidence="1 2">19197</strain>
    </source>
</reference>
<accession>A0ABR8MM69</accession>
<gene>
    <name evidence="1" type="ORF">IEZ25_14805</name>
</gene>
<comment type="caution">
    <text evidence="1">The sequence shown here is derived from an EMBL/GenBank/DDBJ whole genome shotgun (WGS) entry which is preliminary data.</text>
</comment>
<name>A0ABR8MM69_9ACTN</name>
<proteinExistence type="predicted"/>
<evidence type="ECO:0000313" key="1">
    <source>
        <dbReference type="EMBL" id="MBD3915892.1"/>
    </source>
</evidence>
<dbReference type="InterPro" id="IPR032564">
    <property type="entry name" value="DUF4928"/>
</dbReference>
<keyword evidence="2" id="KW-1185">Reference proteome</keyword>